<feature type="compositionally biased region" description="Basic residues" evidence="13">
    <location>
        <begin position="1"/>
        <end position="16"/>
    </location>
</feature>
<dbReference type="PIRSF" id="PIRSF003097">
    <property type="entry name" value="FtsX"/>
    <property type="match status" value="1"/>
</dbReference>
<evidence type="ECO:0000256" key="9">
    <source>
        <dbReference type="ARBA" id="ARBA00022989"/>
    </source>
</evidence>
<dbReference type="PANTHER" id="PTHR47755">
    <property type="entry name" value="CELL DIVISION PROTEIN FTSX"/>
    <property type="match status" value="1"/>
</dbReference>
<evidence type="ECO:0000256" key="3">
    <source>
        <dbReference type="ARBA" id="ARBA00011160"/>
    </source>
</evidence>
<dbReference type="Gene3D" id="3.30.70.3040">
    <property type="match status" value="1"/>
</dbReference>
<dbReference type="EMBL" id="FMSV02000549">
    <property type="protein sequence ID" value="SEH08462.1"/>
    <property type="molecule type" value="Genomic_DNA"/>
</dbReference>
<evidence type="ECO:0000256" key="1">
    <source>
        <dbReference type="ARBA" id="ARBA00004429"/>
    </source>
</evidence>
<comment type="function">
    <text evidence="12">Part of the ABC transporter FtsEX involved in cellular division.</text>
</comment>
<dbReference type="Pfam" id="PF02687">
    <property type="entry name" value="FtsX"/>
    <property type="match status" value="1"/>
</dbReference>
<evidence type="ECO:0000256" key="8">
    <source>
        <dbReference type="ARBA" id="ARBA00022692"/>
    </source>
</evidence>
<evidence type="ECO:0000256" key="5">
    <source>
        <dbReference type="ARBA" id="ARBA00022475"/>
    </source>
</evidence>
<feature type="region of interest" description="Disordered" evidence="13">
    <location>
        <begin position="1"/>
        <end position="29"/>
    </location>
</feature>
<dbReference type="InterPro" id="IPR047590">
    <property type="entry name" value="FtsX_proteobact-type"/>
</dbReference>
<protein>
    <recommendedName>
        <fullName evidence="4 12">Cell division protein FtsX</fullName>
    </recommendedName>
</protein>
<feature type="domain" description="FtsX extracellular" evidence="16">
    <location>
        <begin position="98"/>
        <end position="192"/>
    </location>
</feature>
<name>A0A1H6FEH3_9GAMM</name>
<dbReference type="GO" id="GO:0032153">
    <property type="term" value="C:cell division site"/>
    <property type="evidence" value="ECO:0007669"/>
    <property type="project" value="TreeGrafter"/>
</dbReference>
<feature type="transmembrane region" description="Helical" evidence="14">
    <location>
        <begin position="64"/>
        <end position="84"/>
    </location>
</feature>
<dbReference type="InterPro" id="IPR004513">
    <property type="entry name" value="FtsX"/>
</dbReference>
<evidence type="ECO:0000259" key="15">
    <source>
        <dbReference type="Pfam" id="PF02687"/>
    </source>
</evidence>
<dbReference type="PANTHER" id="PTHR47755:SF1">
    <property type="entry name" value="CELL DIVISION PROTEIN FTSX"/>
    <property type="match status" value="1"/>
</dbReference>
<evidence type="ECO:0000256" key="11">
    <source>
        <dbReference type="ARBA" id="ARBA00023306"/>
    </source>
</evidence>
<evidence type="ECO:0000256" key="12">
    <source>
        <dbReference type="PIRNR" id="PIRNR003097"/>
    </source>
</evidence>
<evidence type="ECO:0000259" key="16">
    <source>
        <dbReference type="Pfam" id="PF18075"/>
    </source>
</evidence>
<feature type="domain" description="ABC3 transporter permease C-terminal" evidence="15">
    <location>
        <begin position="218"/>
        <end position="335"/>
    </location>
</feature>
<keyword evidence="5 12" id="KW-1003">Cell membrane</keyword>
<reference evidence="17 18" key="1">
    <citation type="submission" date="2016-10" db="EMBL/GenBank/DDBJ databases">
        <authorList>
            <person name="de Groot N.N."/>
        </authorList>
    </citation>
    <scope>NUCLEOTIDE SEQUENCE [LARGE SCALE GENOMIC DNA]</scope>
    <source>
        <strain evidence="17">MBHS1</strain>
    </source>
</reference>
<evidence type="ECO:0000313" key="18">
    <source>
        <dbReference type="Proteomes" id="UP000236724"/>
    </source>
</evidence>
<evidence type="ECO:0000256" key="4">
    <source>
        <dbReference type="ARBA" id="ARBA00021907"/>
    </source>
</evidence>
<keyword evidence="10 12" id="KW-0472">Membrane</keyword>
<evidence type="ECO:0000256" key="10">
    <source>
        <dbReference type="ARBA" id="ARBA00023136"/>
    </source>
</evidence>
<dbReference type="Proteomes" id="UP000236724">
    <property type="component" value="Unassembled WGS sequence"/>
</dbReference>
<dbReference type="RefSeq" id="WP_103922004.1">
    <property type="nucleotide sequence ID" value="NZ_FMSV02000549.1"/>
</dbReference>
<gene>
    <name evidence="17" type="primary">ftsX</name>
    <name evidence="17" type="ORF">MBHS_04354</name>
</gene>
<evidence type="ECO:0000256" key="14">
    <source>
        <dbReference type="SAM" id="Phobius"/>
    </source>
</evidence>
<dbReference type="NCBIfam" id="TIGR00439">
    <property type="entry name" value="FtsX_Gneg"/>
    <property type="match status" value="1"/>
</dbReference>
<sequence>MDAPIRRKKNTRRPARKSAPTPGRRKTPGIFRSRLRPLDAWLLHHLHVLVFSLGQLSRTPFPTLMTAAVIGIALALPSGLYLLLDNARQLSQSWDDTVRISVFLNIDVSDVQAQQLATKLQQRSEIQQVQVISRAKALAEYQQLSGFSEALETLDGNPLPAVLVVQPQLNPELGASQNSQVLLALLQALPEVDIAQFDMRWLKRLLAIMEIIHRSVLVLAALLGLAVLLITGNTIRLSIQNRRQEIEINKLFGATDAFIRRPFLYAGLWYGLFGAVIAWSLVQLAFALLQNPVQKLSVLYQSHYQLSVFSYQDVFLLLATGVVLGLAGAWLAVSRHLQEIQPR</sequence>
<keyword evidence="11 12" id="KW-0131">Cell cycle</keyword>
<evidence type="ECO:0000256" key="6">
    <source>
        <dbReference type="ARBA" id="ARBA00022519"/>
    </source>
</evidence>
<keyword evidence="9 14" id="KW-1133">Transmembrane helix</keyword>
<dbReference type="GO" id="GO:0005886">
    <property type="term" value="C:plasma membrane"/>
    <property type="evidence" value="ECO:0007669"/>
    <property type="project" value="UniProtKB-SubCell"/>
</dbReference>
<proteinExistence type="inferred from homology"/>
<feature type="transmembrane region" description="Helical" evidence="14">
    <location>
        <begin position="268"/>
        <end position="289"/>
    </location>
</feature>
<evidence type="ECO:0000256" key="7">
    <source>
        <dbReference type="ARBA" id="ARBA00022618"/>
    </source>
</evidence>
<comment type="similarity">
    <text evidence="2 12">Belongs to the ABC-4 integral membrane protein family. FtsX subfamily.</text>
</comment>
<keyword evidence="18" id="KW-1185">Reference proteome</keyword>
<dbReference type="InterPro" id="IPR003838">
    <property type="entry name" value="ABC3_permease_C"/>
</dbReference>
<keyword evidence="8 14" id="KW-0812">Transmembrane</keyword>
<feature type="transmembrane region" description="Helical" evidence="14">
    <location>
        <begin position="211"/>
        <end position="235"/>
    </location>
</feature>
<dbReference type="OrthoDB" id="9813411at2"/>
<evidence type="ECO:0000256" key="2">
    <source>
        <dbReference type="ARBA" id="ARBA00007379"/>
    </source>
</evidence>
<dbReference type="AlphaFoldDB" id="A0A1H6FEH3"/>
<dbReference type="GO" id="GO:0051301">
    <property type="term" value="P:cell division"/>
    <property type="evidence" value="ECO:0007669"/>
    <property type="project" value="UniProtKB-KW"/>
</dbReference>
<evidence type="ECO:0000313" key="17">
    <source>
        <dbReference type="EMBL" id="SEH08462.1"/>
    </source>
</evidence>
<organism evidence="17 18">
    <name type="scientific">Candidatus Venteria ishoeyi</name>
    <dbReference type="NCBI Taxonomy" id="1899563"/>
    <lineage>
        <taxon>Bacteria</taxon>
        <taxon>Pseudomonadati</taxon>
        <taxon>Pseudomonadota</taxon>
        <taxon>Gammaproteobacteria</taxon>
        <taxon>Thiotrichales</taxon>
        <taxon>Thiotrichaceae</taxon>
        <taxon>Venteria</taxon>
    </lineage>
</organism>
<evidence type="ECO:0000256" key="13">
    <source>
        <dbReference type="SAM" id="MobiDB-lite"/>
    </source>
</evidence>
<keyword evidence="6 12" id="KW-0997">Cell inner membrane</keyword>
<accession>A0A1H6FEH3</accession>
<dbReference type="InterPro" id="IPR040690">
    <property type="entry name" value="FtsX_ECD"/>
</dbReference>
<feature type="transmembrane region" description="Helical" evidence="14">
    <location>
        <begin position="309"/>
        <end position="333"/>
    </location>
</feature>
<keyword evidence="7 12" id="KW-0132">Cell division</keyword>
<comment type="subunit">
    <text evidence="3">Forms a membrane-associated complex with FtsE.</text>
</comment>
<dbReference type="Pfam" id="PF18075">
    <property type="entry name" value="FtsX_ECD"/>
    <property type="match status" value="1"/>
</dbReference>
<comment type="subcellular location">
    <subcellularLocation>
        <location evidence="1">Cell inner membrane</location>
        <topology evidence="1">Multi-pass membrane protein</topology>
    </subcellularLocation>
</comment>